<keyword evidence="1" id="KW-1133">Transmembrane helix</keyword>
<feature type="transmembrane region" description="Helical" evidence="1">
    <location>
        <begin position="62"/>
        <end position="90"/>
    </location>
</feature>
<protein>
    <recommendedName>
        <fullName evidence="4">Integral membrane protein</fullName>
    </recommendedName>
</protein>
<keyword evidence="1" id="KW-0472">Membrane</keyword>
<comment type="caution">
    <text evidence="2">The sequence shown here is derived from an EMBL/GenBank/DDBJ whole genome shotgun (WGS) entry which is preliminary data.</text>
</comment>
<organism evidence="2 3">
    <name type="scientific">Streptomyces hiroshimensis</name>
    <dbReference type="NCBI Taxonomy" id="66424"/>
    <lineage>
        <taxon>Bacteria</taxon>
        <taxon>Bacillati</taxon>
        <taxon>Actinomycetota</taxon>
        <taxon>Actinomycetes</taxon>
        <taxon>Kitasatosporales</taxon>
        <taxon>Streptomycetaceae</taxon>
        <taxon>Streptomyces</taxon>
    </lineage>
</organism>
<keyword evidence="1" id="KW-0812">Transmembrane</keyword>
<evidence type="ECO:0000256" key="1">
    <source>
        <dbReference type="SAM" id="Phobius"/>
    </source>
</evidence>
<accession>A0ABQ2Y6T8</accession>
<dbReference type="RefSeq" id="WP_190020078.1">
    <property type="nucleotide sequence ID" value="NZ_BMUT01000001.1"/>
</dbReference>
<dbReference type="EMBL" id="BMUT01000001">
    <property type="protein sequence ID" value="GGX65026.1"/>
    <property type="molecule type" value="Genomic_DNA"/>
</dbReference>
<evidence type="ECO:0000313" key="2">
    <source>
        <dbReference type="EMBL" id="GGX65026.1"/>
    </source>
</evidence>
<gene>
    <name evidence="2" type="ORF">GCM10010324_07540</name>
</gene>
<keyword evidence="3" id="KW-1185">Reference proteome</keyword>
<feature type="transmembrane region" description="Helical" evidence="1">
    <location>
        <begin position="21"/>
        <end position="42"/>
    </location>
</feature>
<feature type="transmembrane region" description="Helical" evidence="1">
    <location>
        <begin position="183"/>
        <end position="209"/>
    </location>
</feature>
<dbReference type="Proteomes" id="UP000659223">
    <property type="component" value="Unassembled WGS sequence"/>
</dbReference>
<name>A0ABQ2Y6T8_9ACTN</name>
<feature type="transmembrane region" description="Helical" evidence="1">
    <location>
        <begin position="150"/>
        <end position="171"/>
    </location>
</feature>
<proteinExistence type="predicted"/>
<reference evidence="3" key="1">
    <citation type="journal article" date="2019" name="Int. J. Syst. Evol. Microbiol.">
        <title>The Global Catalogue of Microorganisms (GCM) 10K type strain sequencing project: providing services to taxonomists for standard genome sequencing and annotation.</title>
        <authorList>
            <consortium name="The Broad Institute Genomics Platform"/>
            <consortium name="The Broad Institute Genome Sequencing Center for Infectious Disease"/>
            <person name="Wu L."/>
            <person name="Ma J."/>
        </authorList>
    </citation>
    <scope>NUCLEOTIDE SEQUENCE [LARGE SCALE GENOMIC DNA]</scope>
    <source>
        <strain evidence="3">JCM 4586</strain>
    </source>
</reference>
<sequence length="214" mass="21923">MKQETARYSLWSPPTFVTATGALVAEATFAAALFVLWTLVYPDAGPGSGSGSDSLDPSEEDSGAFGILFLPFFAAAWTLVAAFLAAALVVPTAALARWAGSRPGLGGARRWAPTAAAPVAAAAVAAAAVLAAVLIPGHADALTRHPVTCLWWWLGVTAAVAPAALLTLVTDRRAASGRRPWRLPLWLLGGGCGGPLIAFVLVIVVGMVVNLVND</sequence>
<feature type="transmembrane region" description="Helical" evidence="1">
    <location>
        <begin position="111"/>
        <end position="135"/>
    </location>
</feature>
<evidence type="ECO:0000313" key="3">
    <source>
        <dbReference type="Proteomes" id="UP000659223"/>
    </source>
</evidence>
<evidence type="ECO:0008006" key="4">
    <source>
        <dbReference type="Google" id="ProtNLM"/>
    </source>
</evidence>